<dbReference type="Pfam" id="PF00581">
    <property type="entry name" value="Rhodanese"/>
    <property type="match status" value="2"/>
</dbReference>
<dbReference type="CDD" id="cd01449">
    <property type="entry name" value="TST_Repeat_2"/>
    <property type="match status" value="1"/>
</dbReference>
<evidence type="ECO:0000259" key="2">
    <source>
        <dbReference type="PROSITE" id="PS50206"/>
    </source>
</evidence>
<reference evidence="3" key="1">
    <citation type="submission" date="2018-05" db="EMBL/GenBank/DDBJ databases">
        <authorList>
            <person name="Lanie J.A."/>
            <person name="Ng W.-L."/>
            <person name="Kazmierczak K.M."/>
            <person name="Andrzejewski T.M."/>
            <person name="Davidsen T.M."/>
            <person name="Wayne K.J."/>
            <person name="Tettelin H."/>
            <person name="Glass J.I."/>
            <person name="Rusch D."/>
            <person name="Podicherti R."/>
            <person name="Tsui H.-C.T."/>
            <person name="Winkler M.E."/>
        </authorList>
    </citation>
    <scope>NUCLEOTIDE SEQUENCE</scope>
</reference>
<dbReference type="SUPFAM" id="SSF52821">
    <property type="entry name" value="Rhodanese/Cell cycle control phosphatase"/>
    <property type="match status" value="2"/>
</dbReference>
<dbReference type="PROSITE" id="PS50206">
    <property type="entry name" value="RHODANESE_3"/>
    <property type="match status" value="2"/>
</dbReference>
<dbReference type="InterPro" id="IPR001763">
    <property type="entry name" value="Rhodanese-like_dom"/>
</dbReference>
<sequence>MTTYVSADWVASCISDPNFLIIDTRYSMRHLMGHLQHAVNVPPPKLRNPQGELLSPNELSDLFGAAGLGDFITPILYDGYDGRNSAFVAWILEYLGRNDTHIMDIVYDEWKAQDREVFYRPVPRTERQFTSHINPAVRASLEYVSHTEGLTLVDTRSLEEFEGRSDADQIPGHIPGAINVVWQALVGQDGKLLCGEDEARRIIEEAKIDGSNTIVTYCKVGARAAVGYQMLKQLGFDVKLFDGSYSEWEKSGLPVKNPSGGGDPASVRL</sequence>
<name>A0A381QZ22_9ZZZZ</name>
<dbReference type="InterPro" id="IPR051126">
    <property type="entry name" value="Thiosulfate_sulfurtransferase"/>
</dbReference>
<feature type="domain" description="Rhodanese" evidence="2">
    <location>
        <begin position="15"/>
        <end position="119"/>
    </location>
</feature>
<dbReference type="InterPro" id="IPR036873">
    <property type="entry name" value="Rhodanese-like_dom_sf"/>
</dbReference>
<dbReference type="SMART" id="SM00450">
    <property type="entry name" value="RHOD"/>
    <property type="match status" value="2"/>
</dbReference>
<accession>A0A381QZ22</accession>
<evidence type="ECO:0000313" key="3">
    <source>
        <dbReference type="EMBL" id="SUZ83869.1"/>
    </source>
</evidence>
<dbReference type="EMBL" id="UINC01001570">
    <property type="protein sequence ID" value="SUZ83869.1"/>
    <property type="molecule type" value="Genomic_DNA"/>
</dbReference>
<evidence type="ECO:0000256" key="1">
    <source>
        <dbReference type="ARBA" id="ARBA00022737"/>
    </source>
</evidence>
<keyword evidence="1" id="KW-0677">Repeat</keyword>
<protein>
    <recommendedName>
        <fullName evidence="2">Rhodanese domain-containing protein</fullName>
    </recommendedName>
</protein>
<proteinExistence type="predicted"/>
<gene>
    <name evidence="3" type="ORF">METZ01_LOCUS36723</name>
</gene>
<dbReference type="Gene3D" id="3.40.250.10">
    <property type="entry name" value="Rhodanese-like domain"/>
    <property type="match status" value="2"/>
</dbReference>
<dbReference type="AlphaFoldDB" id="A0A381QZ22"/>
<dbReference type="PANTHER" id="PTHR43855:SF1">
    <property type="entry name" value="THIOSULFATE SULFURTRANSFERASE"/>
    <property type="match status" value="1"/>
</dbReference>
<organism evidence="3">
    <name type="scientific">marine metagenome</name>
    <dbReference type="NCBI Taxonomy" id="408172"/>
    <lineage>
        <taxon>unclassified sequences</taxon>
        <taxon>metagenomes</taxon>
        <taxon>ecological metagenomes</taxon>
    </lineage>
</organism>
<feature type="domain" description="Rhodanese" evidence="2">
    <location>
        <begin position="146"/>
        <end position="257"/>
    </location>
</feature>
<dbReference type="PANTHER" id="PTHR43855">
    <property type="entry name" value="THIOSULFATE SULFURTRANSFERASE"/>
    <property type="match status" value="1"/>
</dbReference>